<sequence length="106" mass="10632">MAEALTHTAADVGRTDQKAGVLLGLDGVLAAAVAILAQSAGARLAVIAPAAALLLAATILAVLVVRPRREVRTASDRKMLLLRWASDTSIAALVALAVAALITAAA</sequence>
<evidence type="ECO:0000256" key="8">
    <source>
        <dbReference type="SAM" id="Phobius"/>
    </source>
</evidence>
<dbReference type="Pfam" id="PF18967">
    <property type="entry name" value="PycTM"/>
    <property type="match status" value="1"/>
</dbReference>
<organism evidence="10 11">
    <name type="scientific">Kitasatospora phosalacinea</name>
    <dbReference type="NCBI Taxonomy" id="2065"/>
    <lineage>
        <taxon>Bacteria</taxon>
        <taxon>Bacillati</taxon>
        <taxon>Actinomycetota</taxon>
        <taxon>Actinomycetes</taxon>
        <taxon>Kitasatosporales</taxon>
        <taxon>Streptomycetaceae</taxon>
        <taxon>Kitasatospora</taxon>
    </lineage>
</organism>
<evidence type="ECO:0000313" key="11">
    <source>
        <dbReference type="Proteomes" id="UP001165143"/>
    </source>
</evidence>
<evidence type="ECO:0000313" key="10">
    <source>
        <dbReference type="EMBL" id="GLW58113.1"/>
    </source>
</evidence>
<name>A0A9W6PNM5_9ACTN</name>
<keyword evidence="3 8" id="KW-0812">Transmembrane</keyword>
<keyword evidence="7 8" id="KW-0472">Membrane</keyword>
<reference evidence="10" key="1">
    <citation type="submission" date="2023-02" db="EMBL/GenBank/DDBJ databases">
        <title>Kitasatospora phosalacinea NBRC 14362.</title>
        <authorList>
            <person name="Ichikawa N."/>
            <person name="Sato H."/>
            <person name="Tonouchi N."/>
        </authorList>
    </citation>
    <scope>NUCLEOTIDE SEQUENCE</scope>
    <source>
        <strain evidence="10">NBRC 14362</strain>
    </source>
</reference>
<feature type="transmembrane region" description="Helical" evidence="8">
    <location>
        <begin position="21"/>
        <end position="40"/>
    </location>
</feature>
<keyword evidence="6" id="KW-0051">Antiviral defense</keyword>
<dbReference type="EMBL" id="BSRX01000047">
    <property type="protein sequence ID" value="GLW58113.1"/>
    <property type="molecule type" value="Genomic_DNA"/>
</dbReference>
<feature type="transmembrane region" description="Helical" evidence="8">
    <location>
        <begin position="85"/>
        <end position="105"/>
    </location>
</feature>
<keyword evidence="4" id="KW-0547">Nucleotide-binding</keyword>
<evidence type="ECO:0000256" key="4">
    <source>
        <dbReference type="ARBA" id="ARBA00022741"/>
    </source>
</evidence>
<dbReference type="Proteomes" id="UP001165143">
    <property type="component" value="Unassembled WGS sequence"/>
</dbReference>
<gene>
    <name evidence="10" type="ORF">Kpho01_61240</name>
</gene>
<evidence type="ECO:0000256" key="3">
    <source>
        <dbReference type="ARBA" id="ARBA00022692"/>
    </source>
</evidence>
<evidence type="ECO:0000256" key="6">
    <source>
        <dbReference type="ARBA" id="ARBA00023118"/>
    </source>
</evidence>
<evidence type="ECO:0000256" key="7">
    <source>
        <dbReference type="ARBA" id="ARBA00023136"/>
    </source>
</evidence>
<accession>A0A9W6PNM5</accession>
<evidence type="ECO:0000256" key="2">
    <source>
        <dbReference type="ARBA" id="ARBA00022475"/>
    </source>
</evidence>
<comment type="caution">
    <text evidence="10">The sequence shown here is derived from an EMBL/GenBank/DDBJ whole genome shotgun (WGS) entry which is preliminary data.</text>
</comment>
<dbReference type="InterPro" id="IPR043760">
    <property type="entry name" value="PycTM_dom"/>
</dbReference>
<proteinExistence type="predicted"/>
<protein>
    <recommendedName>
        <fullName evidence="9">Pycsar effector protein domain-containing protein</fullName>
    </recommendedName>
</protein>
<dbReference type="AlphaFoldDB" id="A0A9W6PNM5"/>
<evidence type="ECO:0000256" key="1">
    <source>
        <dbReference type="ARBA" id="ARBA00004236"/>
    </source>
</evidence>
<feature type="transmembrane region" description="Helical" evidence="8">
    <location>
        <begin position="46"/>
        <end position="65"/>
    </location>
</feature>
<evidence type="ECO:0000256" key="5">
    <source>
        <dbReference type="ARBA" id="ARBA00022989"/>
    </source>
</evidence>
<comment type="subcellular location">
    <subcellularLocation>
        <location evidence="1">Cell membrane</location>
    </subcellularLocation>
</comment>
<feature type="domain" description="Pycsar effector protein" evidence="9">
    <location>
        <begin position="2"/>
        <end position="69"/>
    </location>
</feature>
<keyword evidence="2" id="KW-1003">Cell membrane</keyword>
<keyword evidence="5 8" id="KW-1133">Transmembrane helix</keyword>
<evidence type="ECO:0000259" key="9">
    <source>
        <dbReference type="Pfam" id="PF18967"/>
    </source>
</evidence>